<comment type="caution">
    <text evidence="11">The sequence shown here is derived from an EMBL/GenBank/DDBJ whole genome shotgun (WGS) entry which is preliminary data.</text>
</comment>
<dbReference type="Gene3D" id="1.10.472.100">
    <property type="entry name" value="Presenilin"/>
    <property type="match status" value="1"/>
</dbReference>
<dbReference type="InterPro" id="IPR006639">
    <property type="entry name" value="Preselin/SPP"/>
</dbReference>
<feature type="transmembrane region" description="Helical" evidence="10">
    <location>
        <begin position="162"/>
        <end position="179"/>
    </location>
</feature>
<keyword evidence="7 10" id="KW-1133">Transmembrane helix</keyword>
<dbReference type="AlphaFoldDB" id="A0ABD2PZC5"/>
<dbReference type="InterPro" id="IPR001108">
    <property type="entry name" value="Peptidase_A22A"/>
</dbReference>
<accession>A0ABD2PZC5</accession>
<evidence type="ECO:0000256" key="2">
    <source>
        <dbReference type="ARBA" id="ARBA00004653"/>
    </source>
</evidence>
<feature type="transmembrane region" description="Helical" evidence="10">
    <location>
        <begin position="99"/>
        <end position="120"/>
    </location>
</feature>
<evidence type="ECO:0000256" key="10">
    <source>
        <dbReference type="SAM" id="Phobius"/>
    </source>
</evidence>
<dbReference type="GO" id="GO:0007219">
    <property type="term" value="P:Notch signaling pathway"/>
    <property type="evidence" value="ECO:0007669"/>
    <property type="project" value="UniProtKB-KW"/>
</dbReference>
<reference evidence="11 12" key="1">
    <citation type="submission" date="2024-11" db="EMBL/GenBank/DDBJ databases">
        <title>Adaptive evolution of stress response genes in parasites aligns with host niche diversity.</title>
        <authorList>
            <person name="Hahn C."/>
            <person name="Resl P."/>
        </authorList>
    </citation>
    <scope>NUCLEOTIDE SEQUENCE [LARGE SCALE GENOMIC DNA]</scope>
    <source>
        <strain evidence="11">EGGRZ-B1_66</strain>
        <tissue evidence="11">Body</tissue>
    </source>
</reference>
<evidence type="ECO:0000313" key="11">
    <source>
        <dbReference type="EMBL" id="KAL3312780.1"/>
    </source>
</evidence>
<feature type="transmembrane region" description="Helical" evidence="10">
    <location>
        <begin position="74"/>
        <end position="92"/>
    </location>
</feature>
<dbReference type="GO" id="GO:0005789">
    <property type="term" value="C:endoplasmic reticulum membrane"/>
    <property type="evidence" value="ECO:0007669"/>
    <property type="project" value="UniProtKB-SubCell"/>
</dbReference>
<keyword evidence="12" id="KW-1185">Reference proteome</keyword>
<keyword evidence="5" id="KW-0256">Endoplasmic reticulum</keyword>
<proteinExistence type="inferred from homology"/>
<keyword evidence="4 10" id="KW-0812">Transmembrane</keyword>
<feature type="transmembrane region" description="Helical" evidence="10">
    <location>
        <begin position="398"/>
        <end position="417"/>
    </location>
</feature>
<evidence type="ECO:0000256" key="9">
    <source>
        <dbReference type="ARBA" id="ARBA00023136"/>
    </source>
</evidence>
<gene>
    <name evidence="11" type="primary">PSEN1</name>
    <name evidence="11" type="ORF">Ciccas_008624</name>
</gene>
<sequence>MSKNFPFWHLEVVCQEISSLLVPVLVCIVLNLFVIALLPLRVFYASSEALFIFAPFHSTHSTVTTTVWQTLANVGIMLAAIVTATVLLYLLYKYECYKVIKAWMVFSTMSVLFFLSFTLFTDILTVFGVFVDFPTMTLFLWNYAIFGCFAMHWKAPLLAHRAYLITVAMQLSIFFLKYLPKWTCWLLLVVLALWGRFLNWGVVKTRFIESLGIMKTMFIVSENAVYLVNKVSKYPGLGRRASGNLRFPLAAVPRPGYLDWRVECGFMVDLFAVLAPCGPLRLLLQLTQERGSKLDSVLVYSTKADKGSTKNKAKHEEEDDQEESKDAPMWRKIKEGIEAREENGMMLGLGDFIFYSLLIGRAAVDSDYVVVLCCIICICLGLTLTILLLTLFQAALPALPISILLATTCYFWASYILSPFVHHLVMCQILL</sequence>
<dbReference type="GO" id="GO:0000139">
    <property type="term" value="C:Golgi membrane"/>
    <property type="evidence" value="ECO:0007669"/>
    <property type="project" value="UniProtKB-SubCell"/>
</dbReference>
<evidence type="ECO:0000313" key="12">
    <source>
        <dbReference type="Proteomes" id="UP001626550"/>
    </source>
</evidence>
<dbReference type="PANTHER" id="PTHR10202">
    <property type="entry name" value="PRESENILIN"/>
    <property type="match status" value="1"/>
</dbReference>
<keyword evidence="6" id="KW-0914">Notch signaling pathway</keyword>
<evidence type="ECO:0000256" key="4">
    <source>
        <dbReference type="ARBA" id="ARBA00022692"/>
    </source>
</evidence>
<evidence type="ECO:0000256" key="3">
    <source>
        <dbReference type="ARBA" id="ARBA00008604"/>
    </source>
</evidence>
<comment type="similarity">
    <text evidence="3">Belongs to the peptidase A22A family.</text>
</comment>
<dbReference type="Proteomes" id="UP001626550">
    <property type="component" value="Unassembled WGS sequence"/>
</dbReference>
<feature type="transmembrane region" description="Helical" evidence="10">
    <location>
        <begin position="20"/>
        <end position="38"/>
    </location>
</feature>
<organism evidence="11 12">
    <name type="scientific">Cichlidogyrus casuarinus</name>
    <dbReference type="NCBI Taxonomy" id="1844966"/>
    <lineage>
        <taxon>Eukaryota</taxon>
        <taxon>Metazoa</taxon>
        <taxon>Spiralia</taxon>
        <taxon>Lophotrochozoa</taxon>
        <taxon>Platyhelminthes</taxon>
        <taxon>Monogenea</taxon>
        <taxon>Monopisthocotylea</taxon>
        <taxon>Dactylogyridea</taxon>
        <taxon>Ancyrocephalidae</taxon>
        <taxon>Cichlidogyrus</taxon>
    </lineage>
</organism>
<evidence type="ECO:0000256" key="1">
    <source>
        <dbReference type="ARBA" id="ARBA00004477"/>
    </source>
</evidence>
<protein>
    <submittedName>
        <fullName evidence="11">Presenilin-1</fullName>
    </submittedName>
</protein>
<dbReference type="PANTHER" id="PTHR10202:SF25">
    <property type="entry name" value="PRESENILIN SPE-4"/>
    <property type="match status" value="1"/>
</dbReference>
<name>A0ABD2PZC5_9PLAT</name>
<feature type="transmembrane region" description="Helical" evidence="10">
    <location>
        <begin position="369"/>
        <end position="391"/>
    </location>
</feature>
<dbReference type="SMART" id="SM00730">
    <property type="entry name" value="PSN"/>
    <property type="match status" value="1"/>
</dbReference>
<evidence type="ECO:0000256" key="6">
    <source>
        <dbReference type="ARBA" id="ARBA00022976"/>
    </source>
</evidence>
<keyword evidence="9 10" id="KW-0472">Membrane</keyword>
<evidence type="ECO:0000256" key="5">
    <source>
        <dbReference type="ARBA" id="ARBA00022824"/>
    </source>
</evidence>
<feature type="transmembrane region" description="Helical" evidence="10">
    <location>
        <begin position="126"/>
        <end position="150"/>
    </location>
</feature>
<feature type="transmembrane region" description="Helical" evidence="10">
    <location>
        <begin position="185"/>
        <end position="203"/>
    </location>
</feature>
<evidence type="ECO:0000256" key="7">
    <source>
        <dbReference type="ARBA" id="ARBA00022989"/>
    </source>
</evidence>
<comment type="subcellular location">
    <subcellularLocation>
        <location evidence="1">Endoplasmic reticulum membrane</location>
        <topology evidence="1">Multi-pass membrane protein</topology>
    </subcellularLocation>
    <subcellularLocation>
        <location evidence="2">Golgi apparatus membrane</location>
        <topology evidence="2">Multi-pass membrane protein</topology>
    </subcellularLocation>
</comment>
<keyword evidence="8" id="KW-0333">Golgi apparatus</keyword>
<evidence type="ECO:0000256" key="8">
    <source>
        <dbReference type="ARBA" id="ARBA00023034"/>
    </source>
</evidence>
<dbReference type="InterPro" id="IPR042524">
    <property type="entry name" value="Presenilin_C"/>
</dbReference>
<dbReference type="EMBL" id="JBJKFK010001553">
    <property type="protein sequence ID" value="KAL3312780.1"/>
    <property type="molecule type" value="Genomic_DNA"/>
</dbReference>
<dbReference type="Pfam" id="PF01080">
    <property type="entry name" value="Presenilin"/>
    <property type="match status" value="2"/>
</dbReference>